<feature type="region of interest" description="Disordered" evidence="6">
    <location>
        <begin position="686"/>
        <end position="774"/>
    </location>
</feature>
<evidence type="ECO:0000256" key="5">
    <source>
        <dbReference type="PROSITE-ProRule" id="PRU00089"/>
    </source>
</evidence>
<evidence type="ECO:0000256" key="2">
    <source>
        <dbReference type="ARBA" id="ARBA00023125"/>
    </source>
</evidence>
<feature type="region of interest" description="Disordered" evidence="6">
    <location>
        <begin position="462"/>
        <end position="488"/>
    </location>
</feature>
<feature type="DNA-binding region" description="Fork-head" evidence="5">
    <location>
        <begin position="520"/>
        <end position="617"/>
    </location>
</feature>
<dbReference type="PANTHER" id="PTHR46078">
    <property type="entry name" value="FORKHEAD BOX PROTEIN J2 FAMILY MEMBER"/>
    <property type="match status" value="1"/>
</dbReference>
<keyword evidence="1" id="KW-0805">Transcription regulation</keyword>
<dbReference type="OrthoDB" id="5954824at2759"/>
<dbReference type="Proteomes" id="UP000324022">
    <property type="component" value="Unassembled WGS sequence"/>
</dbReference>
<sequence>MLASLRPRSPPVFVVNPHSPSPHLVSYPRHPLKVNTHSALSQMEGSGAKRFTTPPPLRPAPAQIGSTSYLPDAGQDPSEQRPSPQSRQRSWHHPYMHPARGTQGPSPPMSLESADGQPLGSRHRSPPHRAENLHAAPESRPRATSRAEVIGRSQPLNISTLPAYSHDVERVGNIGPSRNRGRSSTLTLPHPDTTRVRGSSFIGGRHNSPSHGPYGGYDEPVPPPPRSWEEVRSYRDVYPNHHSEPFAAAHRQSPTLRPSSRPSPILFAPLSPSQDPQSQLAPRRVPGQVSAKLVNAGVIPRPGQYRSRPGTPISPLNMESLSMEEAALPSASGMAGPSAQGQQRSPADGRGRNDYFGPGAADWNRSGPMASDMSGSPPSGLYVTTSRHDPRDYAYRASGMMHGEGISPESEMPRYHHASYPAGPPHNMHQGRGPAGAVPTALHPTMSRMEQMERERFAMAQQHHASSSGGYLGPGGLQDHGYQSEFVPQGRLGPGGSFVGNPPQHAVPVDRIAHSRRRRRPPYSYSSMITQAIASSSEGRMTLREIYTWISTNFSGYPMAGPDSQGWQNTVRHNLSLGKIFIKKARTAQDIYDSCSSGNPSQSQAARGKGGWWTLHPVVLAQIRSGQRTHNDEFDDVERLVEIENAAASNNASASGALSGSAAMAATASTASADGFSAARRMSAEMGHNKSLSRQRSYSDSMDPNAVEQRRSGISSHQASTAPVTRKGSIGASRIPSGGRSPYAPYAAHPAERRVSGASAGHEDTPSVLQPTSDLVDTERPNAYNRIRGHTIAMHETPSHHRADKLGSEPYMSTRPPPGSMSSPRPLFQARTQAVEDVDMEPSMAPQRDSRLVLQEARETLVSTKQHQQHHHQQQQKQQQQQMLQAQREKGAVADGQDGAGRMAIRGLLNS</sequence>
<feature type="compositionally biased region" description="Polar residues" evidence="6">
    <location>
        <begin position="271"/>
        <end position="280"/>
    </location>
</feature>
<dbReference type="GO" id="GO:0000978">
    <property type="term" value="F:RNA polymerase II cis-regulatory region sequence-specific DNA binding"/>
    <property type="evidence" value="ECO:0007669"/>
    <property type="project" value="TreeGrafter"/>
</dbReference>
<evidence type="ECO:0000256" key="1">
    <source>
        <dbReference type="ARBA" id="ARBA00023015"/>
    </source>
</evidence>
<dbReference type="GO" id="GO:0005634">
    <property type="term" value="C:nucleus"/>
    <property type="evidence" value="ECO:0007669"/>
    <property type="project" value="UniProtKB-SubCell"/>
</dbReference>
<dbReference type="Pfam" id="PF00250">
    <property type="entry name" value="Forkhead"/>
    <property type="match status" value="1"/>
</dbReference>
<dbReference type="SUPFAM" id="SSF46785">
    <property type="entry name" value="Winged helix' DNA-binding domain"/>
    <property type="match status" value="1"/>
</dbReference>
<dbReference type="SMART" id="SM00339">
    <property type="entry name" value="FH"/>
    <property type="match status" value="1"/>
</dbReference>
<dbReference type="AlphaFoldDB" id="A0A5C3ENT1"/>
<evidence type="ECO:0000256" key="3">
    <source>
        <dbReference type="ARBA" id="ARBA00023163"/>
    </source>
</evidence>
<feature type="compositionally biased region" description="Basic and acidic residues" evidence="6">
    <location>
        <begin position="750"/>
        <end position="765"/>
    </location>
</feature>
<dbReference type="GO" id="GO:0000981">
    <property type="term" value="F:DNA-binding transcription factor activity, RNA polymerase II-specific"/>
    <property type="evidence" value="ECO:0007669"/>
    <property type="project" value="TreeGrafter"/>
</dbReference>
<dbReference type="Gene3D" id="1.10.10.10">
    <property type="entry name" value="Winged helix-like DNA-binding domain superfamily/Winged helix DNA-binding domain"/>
    <property type="match status" value="1"/>
</dbReference>
<evidence type="ECO:0000259" key="7">
    <source>
        <dbReference type="PROSITE" id="PS50039"/>
    </source>
</evidence>
<dbReference type="EMBL" id="OOIN01000040">
    <property type="protein sequence ID" value="SPO31760.1"/>
    <property type="molecule type" value="Genomic_DNA"/>
</dbReference>
<dbReference type="InterPro" id="IPR045912">
    <property type="entry name" value="FOXJ2/3-like"/>
</dbReference>
<proteinExistence type="predicted"/>
<dbReference type="InterPro" id="IPR018122">
    <property type="entry name" value="TF_fork_head_CS_1"/>
</dbReference>
<reference evidence="8 9" key="1">
    <citation type="submission" date="2018-03" db="EMBL/GenBank/DDBJ databases">
        <authorList>
            <person name="Guldener U."/>
        </authorList>
    </citation>
    <scope>NUCLEOTIDE SEQUENCE [LARGE SCALE GENOMIC DNA]</scope>
    <source>
        <strain evidence="8 9">NBRC100155</strain>
    </source>
</reference>
<evidence type="ECO:0000256" key="6">
    <source>
        <dbReference type="SAM" id="MobiDB-lite"/>
    </source>
</evidence>
<dbReference type="InterPro" id="IPR036388">
    <property type="entry name" value="WH-like_DNA-bd_sf"/>
</dbReference>
<feature type="compositionally biased region" description="Basic and acidic residues" evidence="6">
    <location>
        <begin position="798"/>
        <end position="807"/>
    </location>
</feature>
<dbReference type="PANTHER" id="PTHR46078:SF2">
    <property type="entry name" value="FORK-HEAD DOMAIN-CONTAINING PROTEIN"/>
    <property type="match status" value="1"/>
</dbReference>
<feature type="compositionally biased region" description="Low complexity" evidence="6">
    <location>
        <begin position="251"/>
        <end position="264"/>
    </location>
</feature>
<feature type="compositionally biased region" description="Polar residues" evidence="6">
    <location>
        <begin position="690"/>
        <end position="702"/>
    </location>
</feature>
<protein>
    <recommendedName>
        <fullName evidence="7">Fork-head domain-containing protein</fullName>
    </recommendedName>
</protein>
<dbReference type="PROSITE" id="PS50039">
    <property type="entry name" value="FORK_HEAD_3"/>
    <property type="match status" value="1"/>
</dbReference>
<dbReference type="PRINTS" id="PR00053">
    <property type="entry name" value="FORKHEAD"/>
</dbReference>
<dbReference type="PROSITE" id="PS00657">
    <property type="entry name" value="FORK_HEAD_1"/>
    <property type="match status" value="1"/>
</dbReference>
<name>A0A5C3ENT1_9BASI</name>
<feature type="domain" description="Fork-head" evidence="7">
    <location>
        <begin position="520"/>
        <end position="617"/>
    </location>
</feature>
<organism evidence="8 9">
    <name type="scientific">Ustilago trichophora</name>
    <dbReference type="NCBI Taxonomy" id="86804"/>
    <lineage>
        <taxon>Eukaryota</taxon>
        <taxon>Fungi</taxon>
        <taxon>Dikarya</taxon>
        <taxon>Basidiomycota</taxon>
        <taxon>Ustilaginomycotina</taxon>
        <taxon>Ustilaginomycetes</taxon>
        <taxon>Ustilaginales</taxon>
        <taxon>Ustilaginaceae</taxon>
        <taxon>Ustilago</taxon>
    </lineage>
</organism>
<keyword evidence="4 5" id="KW-0539">Nucleus</keyword>
<feature type="compositionally biased region" description="Polar residues" evidence="6">
    <location>
        <begin position="35"/>
        <end position="44"/>
    </location>
</feature>
<feature type="region of interest" description="Disordered" evidence="6">
    <location>
        <begin position="798"/>
        <end position="826"/>
    </location>
</feature>
<feature type="region of interest" description="Disordered" evidence="6">
    <location>
        <begin position="861"/>
        <end position="911"/>
    </location>
</feature>
<comment type="subcellular location">
    <subcellularLocation>
        <location evidence="5">Nucleus</location>
    </subcellularLocation>
</comment>
<evidence type="ECO:0000256" key="4">
    <source>
        <dbReference type="ARBA" id="ARBA00023242"/>
    </source>
</evidence>
<dbReference type="InterPro" id="IPR036390">
    <property type="entry name" value="WH_DNA-bd_sf"/>
</dbReference>
<gene>
    <name evidence="8" type="ORF">UTRI_06532_B</name>
</gene>
<evidence type="ECO:0000313" key="8">
    <source>
        <dbReference type="EMBL" id="SPO31760.1"/>
    </source>
</evidence>
<keyword evidence="9" id="KW-1185">Reference proteome</keyword>
<keyword evidence="2 5" id="KW-0238">DNA-binding</keyword>
<feature type="compositionally biased region" description="Basic and acidic residues" evidence="6">
    <location>
        <begin position="128"/>
        <end position="141"/>
    </location>
</feature>
<feature type="compositionally biased region" description="Polar residues" evidence="6">
    <location>
        <begin position="712"/>
        <end position="723"/>
    </location>
</feature>
<feature type="region of interest" description="Disordered" evidence="6">
    <location>
        <begin position="327"/>
        <end position="380"/>
    </location>
</feature>
<dbReference type="InterPro" id="IPR001766">
    <property type="entry name" value="Fork_head_dom"/>
</dbReference>
<feature type="region of interest" description="Disordered" evidence="6">
    <location>
        <begin position="1"/>
        <end position="228"/>
    </location>
</feature>
<accession>A0A5C3ENT1</accession>
<dbReference type="CDD" id="cd00059">
    <property type="entry name" value="FH_FOX"/>
    <property type="match status" value="1"/>
</dbReference>
<feature type="region of interest" description="Disordered" evidence="6">
    <location>
        <begin position="248"/>
        <end position="285"/>
    </location>
</feature>
<keyword evidence="3" id="KW-0804">Transcription</keyword>
<evidence type="ECO:0000313" key="9">
    <source>
        <dbReference type="Proteomes" id="UP000324022"/>
    </source>
</evidence>